<keyword evidence="4" id="KW-0547">Nucleotide-binding</keyword>
<dbReference type="InterPro" id="IPR017907">
    <property type="entry name" value="Znf_RING_CS"/>
</dbReference>
<evidence type="ECO:0000256" key="9">
    <source>
        <dbReference type="SAM" id="MobiDB-lite"/>
    </source>
</evidence>
<evidence type="ECO:0000313" key="11">
    <source>
        <dbReference type="Proteomes" id="UP000095280"/>
    </source>
</evidence>
<dbReference type="PANTHER" id="PTHR22771:SF4">
    <property type="entry name" value="CULLIN 7-RELATED"/>
    <property type="match status" value="1"/>
</dbReference>
<dbReference type="Gene3D" id="1.20.120.1750">
    <property type="match status" value="1"/>
</dbReference>
<accession>A0A1I8JQ06</accession>
<feature type="domain" description="RING-type" evidence="10">
    <location>
        <begin position="266"/>
        <end position="491"/>
    </location>
</feature>
<feature type="region of interest" description="Disordered" evidence="9">
    <location>
        <begin position="63"/>
        <end position="83"/>
    </location>
</feature>
<evidence type="ECO:0000313" key="12">
    <source>
        <dbReference type="WBParaSite" id="snap_masked-unitig_30895-processed-gene-0.0-mRNA-1"/>
    </source>
</evidence>
<name>A0A1I8JQ06_9PLAT</name>
<dbReference type="PROSITE" id="PS51873">
    <property type="entry name" value="TRIAD"/>
    <property type="match status" value="1"/>
</dbReference>
<dbReference type="SUPFAM" id="SSF57850">
    <property type="entry name" value="RING/U-box"/>
    <property type="match status" value="1"/>
</dbReference>
<dbReference type="Pfam" id="PF22191">
    <property type="entry name" value="IBR_1"/>
    <property type="match status" value="1"/>
</dbReference>
<sequence length="643" mass="74799">FGDIIDADEVLLLFERATFLVISHCQQKQHRDPHRFEKISNIIKQFKLSCSKVAPRSRAACTCRTGRSAPSSTSSPPTPTSWWLSPTRTLCPALTMLNIRNARKHFERLERPGGPAVRTGPPLSKWRTDSPKTAPPLALAATSSTRQPRSSTTPTTGKRKRRKRKRRETIAERRRGSANERGCPPAPAGQRRQRSFRIVEPRQRAPLSKQEVWPDCPATTSRVLRLLLSKYRLDKDLLLERFYEREPEDFLARHNIPASQWGADRPLRSRRVRLPRTYRRRQWHTGYRNGWQRLRPRVLVDCYRSYVAQRMLQAGQFEGLQCAAFDCRALLDDQLVLRLLEGSPKLRRASSRRRCRHQLCHLQPPAGLTAPTGPTASALCACLTTPCAPAESLCRFVGKTFCFACAQDWHEPISCSMLRRWQQKNAGESMSTQWFMANTKECPKCHATIEKNGRLQSHEMPQCTCNHEFCWVCMDDWQPHGKEWYNCNRETLLRRGASGARPPQQALSRNYLSRYLHYYDLYMNHLKSLEFEGRLQETVHSKMDEMHWIEVKFLRDAVAVLCNCRRVLMYTYVFAYYLKPSNQQKIFEDNQRNLQLATEDLSEVLEREMQLEDVAQLKRLVQDKFAVLRDPLRRPTGSRWYEV</sequence>
<feature type="compositionally biased region" description="Low complexity" evidence="9">
    <location>
        <begin position="131"/>
        <end position="156"/>
    </location>
</feature>
<feature type="compositionally biased region" description="Low complexity" evidence="9">
    <location>
        <begin position="67"/>
        <end position="83"/>
    </location>
</feature>
<keyword evidence="5" id="KW-0863">Zinc-finger</keyword>
<keyword evidence="11" id="KW-1185">Reference proteome</keyword>
<feature type="region of interest" description="Disordered" evidence="9">
    <location>
        <begin position="106"/>
        <end position="203"/>
    </location>
</feature>
<dbReference type="InterPro" id="IPR006762">
    <property type="entry name" value="Gtr1_RagA"/>
</dbReference>
<keyword evidence="7" id="KW-0862">Zinc</keyword>
<dbReference type="Proteomes" id="UP000095280">
    <property type="component" value="Unplaced"/>
</dbReference>
<dbReference type="GO" id="GO:0005525">
    <property type="term" value="F:GTP binding"/>
    <property type="evidence" value="ECO:0007669"/>
    <property type="project" value="UniProtKB-KW"/>
</dbReference>
<evidence type="ECO:0000256" key="2">
    <source>
        <dbReference type="ARBA" id="ARBA00022723"/>
    </source>
</evidence>
<proteinExistence type="predicted"/>
<dbReference type="PROSITE" id="PS00518">
    <property type="entry name" value="ZF_RING_1"/>
    <property type="match status" value="1"/>
</dbReference>
<dbReference type="InterPro" id="IPR044066">
    <property type="entry name" value="TRIAD_supradom"/>
</dbReference>
<dbReference type="InterPro" id="IPR045093">
    <property type="entry name" value="Cullin"/>
</dbReference>
<dbReference type="AlphaFoldDB" id="A0A1I8JQ06"/>
<evidence type="ECO:0000256" key="7">
    <source>
        <dbReference type="ARBA" id="ARBA00022833"/>
    </source>
</evidence>
<dbReference type="Pfam" id="PF04670">
    <property type="entry name" value="Gtr1_RagA"/>
    <property type="match status" value="1"/>
</dbReference>
<dbReference type="GO" id="GO:0008270">
    <property type="term" value="F:zinc ion binding"/>
    <property type="evidence" value="ECO:0007669"/>
    <property type="project" value="UniProtKB-KW"/>
</dbReference>
<feature type="compositionally biased region" description="Basic residues" evidence="9">
    <location>
        <begin position="157"/>
        <end position="167"/>
    </location>
</feature>
<protein>
    <submittedName>
        <fullName evidence="12">RBR-type E3 ubiquitin transferase</fullName>
    </submittedName>
</protein>
<evidence type="ECO:0000256" key="6">
    <source>
        <dbReference type="ARBA" id="ARBA00022786"/>
    </source>
</evidence>
<keyword evidence="3" id="KW-0677">Repeat</keyword>
<dbReference type="GO" id="GO:0016740">
    <property type="term" value="F:transferase activity"/>
    <property type="evidence" value="ECO:0007669"/>
    <property type="project" value="UniProtKB-KW"/>
</dbReference>
<dbReference type="WBParaSite" id="snap_masked-unitig_30895-processed-gene-0.0-mRNA-1">
    <property type="protein sequence ID" value="snap_masked-unitig_30895-processed-gene-0.0-mRNA-1"/>
    <property type="gene ID" value="snap_masked-unitig_30895-processed-gene-0.0"/>
</dbReference>
<dbReference type="FunFam" id="1.20.120.1750:FF:000002">
    <property type="entry name" value="RBR-type E3 ubiquitin transferase"/>
    <property type="match status" value="1"/>
</dbReference>
<dbReference type="InterPro" id="IPR045840">
    <property type="entry name" value="Ariadne"/>
</dbReference>
<evidence type="ECO:0000256" key="5">
    <source>
        <dbReference type="ARBA" id="ARBA00022771"/>
    </source>
</evidence>
<keyword evidence="2" id="KW-0479">Metal-binding</keyword>
<evidence type="ECO:0000256" key="1">
    <source>
        <dbReference type="ARBA" id="ARBA00022679"/>
    </source>
</evidence>
<dbReference type="PANTHER" id="PTHR22771">
    <property type="entry name" value="CULLIN AND GALACTOSE-BINDING DOMAIN-CONTAINING"/>
    <property type="match status" value="1"/>
</dbReference>
<reference evidence="12" key="1">
    <citation type="submission" date="2016-11" db="UniProtKB">
        <authorList>
            <consortium name="WormBaseParasite"/>
        </authorList>
    </citation>
    <scope>IDENTIFICATION</scope>
</reference>
<dbReference type="Gene3D" id="3.30.450.190">
    <property type="match status" value="1"/>
</dbReference>
<feature type="compositionally biased region" description="Basic and acidic residues" evidence="9">
    <location>
        <begin position="168"/>
        <end position="178"/>
    </location>
</feature>
<evidence type="ECO:0000256" key="8">
    <source>
        <dbReference type="ARBA" id="ARBA00023134"/>
    </source>
</evidence>
<keyword evidence="8" id="KW-0342">GTP-binding</keyword>
<dbReference type="Pfam" id="PF19422">
    <property type="entry name" value="Ariadne"/>
    <property type="match status" value="1"/>
</dbReference>
<keyword evidence="6" id="KW-0833">Ubl conjugation pathway</keyword>
<organism evidence="11 12">
    <name type="scientific">Macrostomum lignano</name>
    <dbReference type="NCBI Taxonomy" id="282301"/>
    <lineage>
        <taxon>Eukaryota</taxon>
        <taxon>Metazoa</taxon>
        <taxon>Spiralia</taxon>
        <taxon>Lophotrochozoa</taxon>
        <taxon>Platyhelminthes</taxon>
        <taxon>Rhabditophora</taxon>
        <taxon>Macrostomorpha</taxon>
        <taxon>Macrostomida</taxon>
        <taxon>Macrostomidae</taxon>
        <taxon>Macrostomum</taxon>
    </lineage>
</organism>
<evidence type="ECO:0000259" key="10">
    <source>
        <dbReference type="PROSITE" id="PS51873"/>
    </source>
</evidence>
<evidence type="ECO:0000256" key="3">
    <source>
        <dbReference type="ARBA" id="ARBA00022737"/>
    </source>
</evidence>
<keyword evidence="1" id="KW-0808">Transferase</keyword>
<evidence type="ECO:0000256" key="4">
    <source>
        <dbReference type="ARBA" id="ARBA00022741"/>
    </source>
</evidence>